<evidence type="ECO:0000256" key="1">
    <source>
        <dbReference type="ARBA" id="ARBA00022679"/>
    </source>
</evidence>
<sequence>MPTPLVPSQHAAVLALIAQANSDPTQHCLHIARDPAGIAADLASEGIDLGRGWLALWQDGVPQALCGIHVCDGHGWLYGPWSRDPADSAARRTVLAATLALPENQASRLYAYIDAPATPLIADVEAAGFSRYVCAQVMRSERPAPAPVPSRFQVTPFAPGQLPAVTAIHREAFPDTYLDATAMAARNGPGEHLLTVEADGELLGYLAMLPELDGREAYIEYVAVRPDRRGQGVGRALLDAALTLAYADPDLSAVNLTVRNDKPEALKLYQRAGFALVYRGIGLRREAQCPAV</sequence>
<dbReference type="RefSeq" id="WP_378162487.1">
    <property type="nucleotide sequence ID" value="NZ_JBHSBU010000001.1"/>
</dbReference>
<name>A0ABV8MPW1_9NEIS</name>
<reference evidence="5" key="1">
    <citation type="journal article" date="2019" name="Int. J. Syst. Evol. Microbiol.">
        <title>The Global Catalogue of Microorganisms (GCM) 10K type strain sequencing project: providing services to taxonomists for standard genome sequencing and annotation.</title>
        <authorList>
            <consortium name="The Broad Institute Genomics Platform"/>
            <consortium name="The Broad Institute Genome Sequencing Center for Infectious Disease"/>
            <person name="Wu L."/>
            <person name="Ma J."/>
        </authorList>
    </citation>
    <scope>NUCLEOTIDE SEQUENCE [LARGE SCALE GENOMIC DNA]</scope>
    <source>
        <strain evidence="5">LMG 29894</strain>
    </source>
</reference>
<evidence type="ECO:0000259" key="3">
    <source>
        <dbReference type="PROSITE" id="PS51186"/>
    </source>
</evidence>
<proteinExistence type="predicted"/>
<dbReference type="SUPFAM" id="SSF55729">
    <property type="entry name" value="Acyl-CoA N-acyltransferases (Nat)"/>
    <property type="match status" value="1"/>
</dbReference>
<evidence type="ECO:0000256" key="2">
    <source>
        <dbReference type="ARBA" id="ARBA00023315"/>
    </source>
</evidence>
<comment type="caution">
    <text evidence="4">The sequence shown here is derived from an EMBL/GenBank/DDBJ whole genome shotgun (WGS) entry which is preliminary data.</text>
</comment>
<gene>
    <name evidence="4" type="ORF">ACFOW7_06975</name>
</gene>
<dbReference type="CDD" id="cd04301">
    <property type="entry name" value="NAT_SF"/>
    <property type="match status" value="1"/>
</dbReference>
<accession>A0ABV8MPW1</accession>
<organism evidence="4 5">
    <name type="scientific">Chitinimonas lacunae</name>
    <dbReference type="NCBI Taxonomy" id="1963018"/>
    <lineage>
        <taxon>Bacteria</taxon>
        <taxon>Pseudomonadati</taxon>
        <taxon>Pseudomonadota</taxon>
        <taxon>Betaproteobacteria</taxon>
        <taxon>Neisseriales</taxon>
        <taxon>Chitinibacteraceae</taxon>
        <taxon>Chitinimonas</taxon>
    </lineage>
</organism>
<dbReference type="PROSITE" id="PS51186">
    <property type="entry name" value="GNAT"/>
    <property type="match status" value="1"/>
</dbReference>
<dbReference type="EMBL" id="JBHSBU010000001">
    <property type="protein sequence ID" value="MFC4159097.1"/>
    <property type="molecule type" value="Genomic_DNA"/>
</dbReference>
<dbReference type="EC" id="2.3.1.-" evidence="4"/>
<keyword evidence="1 4" id="KW-0808">Transferase</keyword>
<keyword evidence="5" id="KW-1185">Reference proteome</keyword>
<dbReference type="InterPro" id="IPR000182">
    <property type="entry name" value="GNAT_dom"/>
</dbReference>
<dbReference type="InterPro" id="IPR050832">
    <property type="entry name" value="Bact_Acetyltransf"/>
</dbReference>
<dbReference type="Gene3D" id="3.40.630.30">
    <property type="match status" value="1"/>
</dbReference>
<dbReference type="Pfam" id="PF00583">
    <property type="entry name" value="Acetyltransf_1"/>
    <property type="match status" value="1"/>
</dbReference>
<keyword evidence="2 4" id="KW-0012">Acyltransferase</keyword>
<dbReference type="GO" id="GO:0016746">
    <property type="term" value="F:acyltransferase activity"/>
    <property type="evidence" value="ECO:0007669"/>
    <property type="project" value="UniProtKB-KW"/>
</dbReference>
<evidence type="ECO:0000313" key="5">
    <source>
        <dbReference type="Proteomes" id="UP001595791"/>
    </source>
</evidence>
<protein>
    <submittedName>
        <fullName evidence="4">GNAT family N-acetyltransferase</fullName>
        <ecNumber evidence="4">2.3.1.-</ecNumber>
    </submittedName>
</protein>
<dbReference type="PANTHER" id="PTHR43877">
    <property type="entry name" value="AMINOALKYLPHOSPHONATE N-ACETYLTRANSFERASE-RELATED-RELATED"/>
    <property type="match status" value="1"/>
</dbReference>
<evidence type="ECO:0000313" key="4">
    <source>
        <dbReference type="EMBL" id="MFC4159097.1"/>
    </source>
</evidence>
<dbReference type="InterPro" id="IPR016181">
    <property type="entry name" value="Acyl_CoA_acyltransferase"/>
</dbReference>
<dbReference type="Proteomes" id="UP001595791">
    <property type="component" value="Unassembled WGS sequence"/>
</dbReference>
<feature type="domain" description="N-acetyltransferase" evidence="3">
    <location>
        <begin position="152"/>
        <end position="292"/>
    </location>
</feature>